<comment type="subcellular location">
    <subcellularLocation>
        <location evidence="2">Cytoplasm</location>
        <location evidence="2">Cytoskeleton</location>
        <location evidence="2">Spindle</location>
    </subcellularLocation>
    <subcellularLocation>
        <location evidence="1">Nucleus</location>
    </subcellularLocation>
</comment>
<evidence type="ECO:0000256" key="6">
    <source>
        <dbReference type="ARBA" id="ARBA00022701"/>
    </source>
</evidence>
<feature type="region of interest" description="Disordered" evidence="12">
    <location>
        <begin position="413"/>
        <end position="486"/>
    </location>
</feature>
<feature type="compositionally biased region" description="Basic and acidic residues" evidence="12">
    <location>
        <begin position="446"/>
        <end position="469"/>
    </location>
</feature>
<feature type="compositionally biased region" description="Polar residues" evidence="12">
    <location>
        <begin position="287"/>
        <end position="310"/>
    </location>
</feature>
<dbReference type="InterPro" id="IPR026756">
    <property type="entry name" value="NuSAP"/>
</dbReference>
<dbReference type="Pfam" id="PF16006">
    <property type="entry name" value="NUSAP"/>
    <property type="match status" value="1"/>
</dbReference>
<proteinExistence type="inferred from homology"/>
<keyword evidence="5" id="KW-0132">Cell division</keyword>
<dbReference type="GO" id="GO:0040001">
    <property type="term" value="P:establishment of mitotic spindle localization"/>
    <property type="evidence" value="ECO:0007669"/>
    <property type="project" value="InterPro"/>
</dbReference>
<evidence type="ECO:0000256" key="9">
    <source>
        <dbReference type="ARBA" id="ARBA00023212"/>
    </source>
</evidence>
<feature type="compositionally biased region" description="Basic and acidic residues" evidence="12">
    <location>
        <begin position="115"/>
        <end position="135"/>
    </location>
</feature>
<evidence type="ECO:0000256" key="12">
    <source>
        <dbReference type="SAM" id="MobiDB-lite"/>
    </source>
</evidence>
<evidence type="ECO:0000256" key="2">
    <source>
        <dbReference type="ARBA" id="ARBA00004186"/>
    </source>
</evidence>
<keyword evidence="10" id="KW-0539">Nucleus</keyword>
<protein>
    <recommendedName>
        <fullName evidence="15">NUSAP protein</fullName>
    </recommendedName>
</protein>
<evidence type="ECO:0000256" key="4">
    <source>
        <dbReference type="ARBA" id="ARBA00022490"/>
    </source>
</evidence>
<evidence type="ECO:0000313" key="14">
    <source>
        <dbReference type="Proteomes" id="UP000694556"/>
    </source>
</evidence>
<dbReference type="GO" id="GO:0003677">
    <property type="term" value="F:DNA binding"/>
    <property type="evidence" value="ECO:0007669"/>
    <property type="project" value="UniProtKB-KW"/>
</dbReference>
<keyword evidence="11" id="KW-0131">Cell cycle</keyword>
<dbReference type="GO" id="GO:0005730">
    <property type="term" value="C:nucleolus"/>
    <property type="evidence" value="ECO:0007669"/>
    <property type="project" value="TreeGrafter"/>
</dbReference>
<evidence type="ECO:0000256" key="3">
    <source>
        <dbReference type="ARBA" id="ARBA00009702"/>
    </source>
</evidence>
<accession>A0A8C3BGH5</accession>
<reference evidence="13" key="2">
    <citation type="submission" date="2025-08" db="UniProtKB">
        <authorList>
            <consortium name="Ensembl"/>
        </authorList>
    </citation>
    <scope>IDENTIFICATION</scope>
</reference>
<keyword evidence="9" id="KW-0206">Cytoskeleton</keyword>
<dbReference type="Proteomes" id="UP000694556">
    <property type="component" value="Chromosome 5"/>
</dbReference>
<organism evidence="13 14">
    <name type="scientific">Cairina moschata</name>
    <name type="common">Muscovy duck</name>
    <dbReference type="NCBI Taxonomy" id="8855"/>
    <lineage>
        <taxon>Eukaryota</taxon>
        <taxon>Metazoa</taxon>
        <taxon>Chordata</taxon>
        <taxon>Craniata</taxon>
        <taxon>Vertebrata</taxon>
        <taxon>Euteleostomi</taxon>
        <taxon>Archelosauria</taxon>
        <taxon>Archosauria</taxon>
        <taxon>Dinosauria</taxon>
        <taxon>Saurischia</taxon>
        <taxon>Theropoda</taxon>
        <taxon>Coelurosauria</taxon>
        <taxon>Aves</taxon>
        <taxon>Neognathae</taxon>
        <taxon>Galloanserae</taxon>
        <taxon>Anseriformes</taxon>
        <taxon>Anatidae</taxon>
        <taxon>Anatinae</taxon>
        <taxon>Cairina</taxon>
    </lineage>
</organism>
<feature type="compositionally biased region" description="Basic and acidic residues" evidence="12">
    <location>
        <begin position="99"/>
        <end position="108"/>
    </location>
</feature>
<dbReference type="AlphaFoldDB" id="A0A8C3BGH5"/>
<dbReference type="GO" id="GO:0007076">
    <property type="term" value="P:mitotic chromosome condensation"/>
    <property type="evidence" value="ECO:0007669"/>
    <property type="project" value="TreeGrafter"/>
</dbReference>
<evidence type="ECO:0000256" key="8">
    <source>
        <dbReference type="ARBA" id="ARBA00023125"/>
    </source>
</evidence>
<comment type="similarity">
    <text evidence="3">Belongs to the NUSAP family.</text>
</comment>
<feature type="region of interest" description="Disordered" evidence="12">
    <location>
        <begin position="86"/>
        <end position="138"/>
    </location>
</feature>
<dbReference type="PANTHER" id="PTHR15874">
    <property type="entry name" value="NUCLEOLAR AND SPINDLE-ASSOCIATED PROTEIN 1"/>
    <property type="match status" value="1"/>
</dbReference>
<feature type="compositionally biased region" description="Basic residues" evidence="12">
    <location>
        <begin position="86"/>
        <end position="98"/>
    </location>
</feature>
<evidence type="ECO:0000256" key="11">
    <source>
        <dbReference type="ARBA" id="ARBA00023306"/>
    </source>
</evidence>
<reference evidence="13" key="1">
    <citation type="submission" date="2018-09" db="EMBL/GenBank/DDBJ databases">
        <title>Common duck and Muscovy duck high density SNP chip.</title>
        <authorList>
            <person name="Vignal A."/>
            <person name="Thebault N."/>
            <person name="Warren W.C."/>
        </authorList>
    </citation>
    <scope>NUCLEOTIDE SEQUENCE [LARGE SCALE GENOMIC DNA]</scope>
</reference>
<evidence type="ECO:0008006" key="15">
    <source>
        <dbReference type="Google" id="ProtNLM"/>
    </source>
</evidence>
<evidence type="ECO:0000256" key="5">
    <source>
        <dbReference type="ARBA" id="ARBA00022618"/>
    </source>
</evidence>
<dbReference type="Ensembl" id="ENSCMMT00000005984.1">
    <property type="protein sequence ID" value="ENSCMMP00000005398.1"/>
    <property type="gene ID" value="ENSCMMG00000003401.1"/>
</dbReference>
<dbReference type="GO" id="GO:0072686">
    <property type="term" value="C:mitotic spindle"/>
    <property type="evidence" value="ECO:0007669"/>
    <property type="project" value="TreeGrafter"/>
</dbReference>
<evidence type="ECO:0000256" key="7">
    <source>
        <dbReference type="ARBA" id="ARBA00022776"/>
    </source>
</evidence>
<keyword evidence="8" id="KW-0238">DNA-binding</keyword>
<sequence length="486" mass="54971">MALAALQRLESLESLKYAELQHLAKDAGLKANLRGDKLLKALKQHFQRIEEESKNMDAEKSASASMNTELSCQKEFKLDPVRFVTKRSKEKKATRKKKNSSEEIKTNEETIGLSAEKEEHSEMKENEVPHGEQEKGQMVFQNEEPVIKKRAIENPGMATGQKEQPEKTSTKGTRDECDIHPAGGKIPIHVGRASRSGKTGMKATTPNFKKLHEAHFKKMESIADYIERKKKMIENCSSSLNEVKVLAKKSNLLRASEKGLPHNNSKKRTAGKTFLFSPNPERGRLSATCTPSNPRRSPRSLLNTASQSILSRKSSFNPSVLSTTKMNVRFSEATKDNEHKRSLTKTPSRMSPYLNEFCTPDSQKSCKLLSTKSSKKDTRNNDLVVTPFKFGAHSAEPTSTKKTFDLKASLSRPLRYQPHKGRLKPWGESKENTVINKSVSSNISSRKKDYKQPHLQTREERREKREQERKKKKAQVLGNRRGLSVD</sequence>
<keyword evidence="4" id="KW-0963">Cytoplasm</keyword>
<evidence type="ECO:0000313" key="13">
    <source>
        <dbReference type="Ensembl" id="ENSCMMP00000005398.1"/>
    </source>
</evidence>
<feature type="region of interest" description="Disordered" evidence="12">
    <location>
        <begin position="256"/>
        <end position="310"/>
    </location>
</feature>
<dbReference type="GO" id="GO:0000281">
    <property type="term" value="P:mitotic cytokinesis"/>
    <property type="evidence" value="ECO:0007669"/>
    <property type="project" value="InterPro"/>
</dbReference>
<feature type="compositionally biased region" description="Basic and acidic residues" evidence="12">
    <location>
        <begin position="163"/>
        <end position="179"/>
    </location>
</feature>
<evidence type="ECO:0000256" key="10">
    <source>
        <dbReference type="ARBA" id="ARBA00023242"/>
    </source>
</evidence>
<feature type="compositionally biased region" description="Low complexity" evidence="12">
    <location>
        <begin position="434"/>
        <end position="444"/>
    </location>
</feature>
<evidence type="ECO:0000256" key="1">
    <source>
        <dbReference type="ARBA" id="ARBA00004123"/>
    </source>
</evidence>
<dbReference type="GO" id="GO:0005874">
    <property type="term" value="C:microtubule"/>
    <property type="evidence" value="ECO:0007669"/>
    <property type="project" value="UniProtKB-KW"/>
</dbReference>
<keyword evidence="6" id="KW-0493">Microtubule</keyword>
<dbReference type="PANTHER" id="PTHR15874:SF1">
    <property type="entry name" value="NUCLEOLAR AND SPINDLE-ASSOCIATED PROTEIN 1"/>
    <property type="match status" value="1"/>
</dbReference>
<dbReference type="GO" id="GO:0008017">
    <property type="term" value="F:microtubule binding"/>
    <property type="evidence" value="ECO:0007669"/>
    <property type="project" value="TreeGrafter"/>
</dbReference>
<reference evidence="13" key="3">
    <citation type="submission" date="2025-09" db="UniProtKB">
        <authorList>
            <consortium name="Ensembl"/>
        </authorList>
    </citation>
    <scope>IDENTIFICATION</scope>
</reference>
<keyword evidence="14" id="KW-1185">Reference proteome</keyword>
<keyword evidence="7" id="KW-0498">Mitosis</keyword>
<name>A0A8C3BGH5_CAIMO</name>
<feature type="region of interest" description="Disordered" evidence="12">
    <location>
        <begin position="152"/>
        <end position="208"/>
    </location>
</feature>